<gene>
    <name evidence="11" type="primary">fliR</name>
    <name evidence="11" type="ORF">H7F51_10435</name>
</gene>
<organism evidence="11 12">
    <name type="scientific">Novosphingobium flavum</name>
    <dbReference type="NCBI Taxonomy" id="1778672"/>
    <lineage>
        <taxon>Bacteria</taxon>
        <taxon>Pseudomonadati</taxon>
        <taxon>Pseudomonadota</taxon>
        <taxon>Alphaproteobacteria</taxon>
        <taxon>Sphingomonadales</taxon>
        <taxon>Sphingomonadaceae</taxon>
        <taxon>Novosphingobium</taxon>
    </lineage>
</organism>
<feature type="transmembrane region" description="Helical" evidence="10">
    <location>
        <begin position="128"/>
        <end position="153"/>
    </location>
</feature>
<dbReference type="Proteomes" id="UP000566813">
    <property type="component" value="Unassembled WGS sequence"/>
</dbReference>
<dbReference type="RefSeq" id="WP_185664247.1">
    <property type="nucleotide sequence ID" value="NZ_JACLAW010000007.1"/>
</dbReference>
<name>A0A7X1FS26_9SPHN</name>
<feature type="transmembrane region" description="Helical" evidence="10">
    <location>
        <begin position="45"/>
        <end position="67"/>
    </location>
</feature>
<keyword evidence="11" id="KW-0282">Flagellum</keyword>
<keyword evidence="12" id="KW-1185">Reference proteome</keyword>
<keyword evidence="7 10" id="KW-0472">Membrane</keyword>
<feature type="transmembrane region" description="Helical" evidence="10">
    <location>
        <begin position="215"/>
        <end position="238"/>
    </location>
</feature>
<keyword evidence="5 10" id="KW-0812">Transmembrane</keyword>
<comment type="similarity">
    <text evidence="2 10">Belongs to the FliR/MopE/SpaR family.</text>
</comment>
<dbReference type="InterPro" id="IPR006303">
    <property type="entry name" value="FliR"/>
</dbReference>
<sequence length="259" mass="26505">MNLTFGFGPVEAEFWRWLFVMTRIGAAIMAAPFFGAAAVPAQARVIVTGAVAILVCNWTSVAAPAALFTLPGMLAVAAEVVIGLALGFVLQVAFAAPTIAAEVIGAGMGMSIATAADPNTGAHSPALGQYFGIVLTLVFLGLGGHLVFLDLVIRSYTTFPPGHAWLGPERIALILQFAGQMFVTALAIALPVTLVLLLVQVAAGVLSRSAPALNLFSLGLPAGVVAGIAALIISAPLTGDMMADISAMALRQAEQVIAR</sequence>
<protein>
    <recommendedName>
        <fullName evidence="3 9">Flagellar biosynthetic protein FliR</fullName>
    </recommendedName>
</protein>
<dbReference type="NCBIfam" id="TIGR01400">
    <property type="entry name" value="fliR"/>
    <property type="match status" value="1"/>
</dbReference>
<evidence type="ECO:0000256" key="1">
    <source>
        <dbReference type="ARBA" id="ARBA00002578"/>
    </source>
</evidence>
<feature type="transmembrane region" description="Helical" evidence="10">
    <location>
        <begin position="14"/>
        <end position="38"/>
    </location>
</feature>
<proteinExistence type="inferred from homology"/>
<evidence type="ECO:0000256" key="10">
    <source>
        <dbReference type="RuleBase" id="RU362071"/>
    </source>
</evidence>
<reference evidence="11 12" key="1">
    <citation type="submission" date="2020-08" db="EMBL/GenBank/DDBJ databases">
        <title>The genome sequence of type strain Novosphingobium flavum NBRC 111647.</title>
        <authorList>
            <person name="Liu Y."/>
        </authorList>
    </citation>
    <scope>NUCLEOTIDE SEQUENCE [LARGE SCALE GENOMIC DNA]</scope>
    <source>
        <strain evidence="11 12">NBRC 111647</strain>
    </source>
</reference>
<dbReference type="InterPro" id="IPR002010">
    <property type="entry name" value="T3SS_IM_R"/>
</dbReference>
<dbReference type="Pfam" id="PF01311">
    <property type="entry name" value="Bac_export_1"/>
    <property type="match status" value="1"/>
</dbReference>
<dbReference type="GO" id="GO:0006605">
    <property type="term" value="P:protein targeting"/>
    <property type="evidence" value="ECO:0007669"/>
    <property type="project" value="UniProtKB-UniRule"/>
</dbReference>
<evidence type="ECO:0000313" key="11">
    <source>
        <dbReference type="EMBL" id="MBC2665943.1"/>
    </source>
</evidence>
<dbReference type="PRINTS" id="PR00953">
    <property type="entry name" value="TYPE3IMRPROT"/>
</dbReference>
<evidence type="ECO:0000256" key="2">
    <source>
        <dbReference type="ARBA" id="ARBA00009772"/>
    </source>
</evidence>
<feature type="transmembrane region" description="Helical" evidence="10">
    <location>
        <begin position="173"/>
        <end position="203"/>
    </location>
</feature>
<keyword evidence="11" id="KW-0969">Cilium</keyword>
<comment type="subcellular location">
    <subcellularLocation>
        <location evidence="10">Cell membrane</location>
        <topology evidence="10">Multi-pass membrane protein</topology>
    </subcellularLocation>
    <subcellularLocation>
        <location evidence="10">Bacterial flagellum basal body</location>
    </subcellularLocation>
</comment>
<dbReference type="GO" id="GO:0044780">
    <property type="term" value="P:bacterial-type flagellum assembly"/>
    <property type="evidence" value="ECO:0007669"/>
    <property type="project" value="UniProtKB-UniRule"/>
</dbReference>
<evidence type="ECO:0000313" key="12">
    <source>
        <dbReference type="Proteomes" id="UP000566813"/>
    </source>
</evidence>
<comment type="caution">
    <text evidence="11">The sequence shown here is derived from an EMBL/GenBank/DDBJ whole genome shotgun (WGS) entry which is preliminary data.</text>
</comment>
<comment type="function">
    <text evidence="1 10">Role in flagellar biosynthesis.</text>
</comment>
<evidence type="ECO:0000256" key="8">
    <source>
        <dbReference type="ARBA" id="ARBA00023143"/>
    </source>
</evidence>
<dbReference type="EMBL" id="JACLAW010000007">
    <property type="protein sequence ID" value="MBC2665943.1"/>
    <property type="molecule type" value="Genomic_DNA"/>
</dbReference>
<keyword evidence="11" id="KW-0966">Cell projection</keyword>
<accession>A0A7X1FS26</accession>
<evidence type="ECO:0000256" key="4">
    <source>
        <dbReference type="ARBA" id="ARBA00022475"/>
    </source>
</evidence>
<evidence type="ECO:0000256" key="7">
    <source>
        <dbReference type="ARBA" id="ARBA00023136"/>
    </source>
</evidence>
<keyword evidence="4 10" id="KW-1003">Cell membrane</keyword>
<evidence type="ECO:0000256" key="9">
    <source>
        <dbReference type="NCBIfam" id="TIGR01400"/>
    </source>
</evidence>
<evidence type="ECO:0000256" key="6">
    <source>
        <dbReference type="ARBA" id="ARBA00022989"/>
    </source>
</evidence>
<keyword evidence="6 10" id="KW-1133">Transmembrane helix</keyword>
<dbReference type="AlphaFoldDB" id="A0A7X1FS26"/>
<evidence type="ECO:0000256" key="3">
    <source>
        <dbReference type="ARBA" id="ARBA00021717"/>
    </source>
</evidence>
<keyword evidence="8 10" id="KW-0975">Bacterial flagellum</keyword>
<dbReference type="PANTHER" id="PTHR30065">
    <property type="entry name" value="FLAGELLAR BIOSYNTHETIC PROTEIN FLIR"/>
    <property type="match status" value="1"/>
</dbReference>
<dbReference type="GO" id="GO:0005886">
    <property type="term" value="C:plasma membrane"/>
    <property type="evidence" value="ECO:0007669"/>
    <property type="project" value="UniProtKB-SubCell"/>
</dbReference>
<dbReference type="PANTHER" id="PTHR30065:SF1">
    <property type="entry name" value="SURFACE PRESENTATION OF ANTIGENS PROTEIN SPAR"/>
    <property type="match status" value="1"/>
</dbReference>
<dbReference type="GO" id="GO:0009425">
    <property type="term" value="C:bacterial-type flagellum basal body"/>
    <property type="evidence" value="ECO:0007669"/>
    <property type="project" value="UniProtKB-SubCell"/>
</dbReference>
<evidence type="ECO:0000256" key="5">
    <source>
        <dbReference type="ARBA" id="ARBA00022692"/>
    </source>
</evidence>